<comment type="similarity">
    <text evidence="2">Belongs to the TlyA family.</text>
</comment>
<dbReference type="EMBL" id="SMBT01000007">
    <property type="protein sequence ID" value="TCU85648.1"/>
    <property type="molecule type" value="Genomic_DNA"/>
</dbReference>
<feature type="domain" description="RNA-binding S4" evidence="4">
    <location>
        <begin position="2"/>
        <end position="65"/>
    </location>
</feature>
<dbReference type="InterPro" id="IPR047048">
    <property type="entry name" value="TlyA"/>
</dbReference>
<reference evidence="6 8" key="2">
    <citation type="submission" date="2019-03" db="EMBL/GenBank/DDBJ databases">
        <title>Genomic Encyclopedia of Type Strains, Phase IV (KMG-IV): sequencing the most valuable type-strain genomes for metagenomic binning, comparative biology and taxonomic classification.</title>
        <authorList>
            <person name="Goeker M."/>
        </authorList>
    </citation>
    <scope>NUCLEOTIDE SEQUENCE [LARGE SCALE GENOMIC DNA]</scope>
    <source>
        <strain evidence="6 8">DSM 3764</strain>
    </source>
</reference>
<dbReference type="SMART" id="SM00363">
    <property type="entry name" value="S4"/>
    <property type="match status" value="1"/>
</dbReference>
<organism evidence="5 7">
    <name type="scientific">Iodobacter fluviatilis</name>
    <dbReference type="NCBI Taxonomy" id="537"/>
    <lineage>
        <taxon>Bacteria</taxon>
        <taxon>Pseudomonadati</taxon>
        <taxon>Pseudomonadota</taxon>
        <taxon>Betaproteobacteria</taxon>
        <taxon>Neisseriales</taxon>
        <taxon>Chitinibacteraceae</taxon>
        <taxon>Iodobacter</taxon>
    </lineage>
</organism>
<dbReference type="SUPFAM" id="SSF53335">
    <property type="entry name" value="S-adenosyl-L-methionine-dependent methyltransferases"/>
    <property type="match status" value="1"/>
</dbReference>
<dbReference type="EMBL" id="UGHR01000003">
    <property type="protein sequence ID" value="STR44904.1"/>
    <property type="molecule type" value="Genomic_DNA"/>
</dbReference>
<evidence type="ECO:0000256" key="2">
    <source>
        <dbReference type="ARBA" id="ARBA00029460"/>
    </source>
</evidence>
<evidence type="ECO:0000256" key="3">
    <source>
        <dbReference type="PROSITE-ProRule" id="PRU00182"/>
    </source>
</evidence>
<dbReference type="CDD" id="cd00165">
    <property type="entry name" value="S4"/>
    <property type="match status" value="1"/>
</dbReference>
<dbReference type="EC" id="2.1.1.226" evidence="5"/>
<sequence length="247" mass="26000">MLRVDVLLVEQGLAPSRTVAQGMIAAGRVSCAGKLLTKASIKLDKDLLLTVASDESDRFVSRGGFKLAGALEQAGVDVSGWQVLDVGISTGGFTDCLLQAGARKVIGVEVGHGQLHPRLLSDARVVQFEGVNARHLVPELIAGVQDGPLQLIVGDVSFISLTLILPALRAMLQPQASLLFLVKPQFEVGKAGIARGGIVKDESLYAQVEEKIKTAATAAGFTTQNYFASPITGGDGNREFFIHALAV</sequence>
<dbReference type="PIRSF" id="PIRSF005578">
    <property type="entry name" value="TlyA"/>
    <property type="match status" value="1"/>
</dbReference>
<dbReference type="PROSITE" id="PS50889">
    <property type="entry name" value="S4"/>
    <property type="match status" value="1"/>
</dbReference>
<dbReference type="PANTHER" id="PTHR32319">
    <property type="entry name" value="BACTERIAL HEMOLYSIN-LIKE PROTEIN"/>
    <property type="match status" value="1"/>
</dbReference>
<dbReference type="Proteomes" id="UP000295794">
    <property type="component" value="Unassembled WGS sequence"/>
</dbReference>
<dbReference type="InterPro" id="IPR004538">
    <property type="entry name" value="Hemolysin_A/TlyA"/>
</dbReference>
<dbReference type="SUPFAM" id="SSF55174">
    <property type="entry name" value="Alpha-L RNA-binding motif"/>
    <property type="match status" value="1"/>
</dbReference>
<dbReference type="InterPro" id="IPR002942">
    <property type="entry name" value="S4_RNA-bd"/>
</dbReference>
<protein>
    <submittedName>
        <fullName evidence="5">16S/23S rRNA (Cytidine-2'-O)-methyltransferase TlyA</fullName>
        <ecNumber evidence="5">2.1.1.226</ecNumber>
    </submittedName>
    <submittedName>
        <fullName evidence="6">23S rRNA (Cytidine1920-2'-O)/16S rRNA (Cytidine1409-2'-O)-methyltransferase</fullName>
    </submittedName>
</protein>
<dbReference type="Pfam" id="PF01479">
    <property type="entry name" value="S4"/>
    <property type="match status" value="1"/>
</dbReference>
<evidence type="ECO:0000313" key="6">
    <source>
        <dbReference type="EMBL" id="TCU85648.1"/>
    </source>
</evidence>
<keyword evidence="1 3" id="KW-0694">RNA-binding</keyword>
<dbReference type="PANTHER" id="PTHR32319:SF0">
    <property type="entry name" value="BACTERIAL HEMOLYSIN-LIKE PROTEIN"/>
    <property type="match status" value="1"/>
</dbReference>
<dbReference type="InterPro" id="IPR029063">
    <property type="entry name" value="SAM-dependent_MTases_sf"/>
</dbReference>
<dbReference type="AlphaFoldDB" id="A0A377SS55"/>
<keyword evidence="5" id="KW-0489">Methyltransferase</keyword>
<dbReference type="GO" id="GO:0008168">
    <property type="term" value="F:methyltransferase activity"/>
    <property type="evidence" value="ECO:0007669"/>
    <property type="project" value="UniProtKB-KW"/>
</dbReference>
<dbReference type="GO" id="GO:0003723">
    <property type="term" value="F:RNA binding"/>
    <property type="evidence" value="ECO:0007669"/>
    <property type="project" value="UniProtKB-KW"/>
</dbReference>
<evidence type="ECO:0000313" key="8">
    <source>
        <dbReference type="Proteomes" id="UP000295794"/>
    </source>
</evidence>
<dbReference type="Proteomes" id="UP000255108">
    <property type="component" value="Unassembled WGS sequence"/>
</dbReference>
<reference evidence="5 7" key="1">
    <citation type="submission" date="2018-06" db="EMBL/GenBank/DDBJ databases">
        <authorList>
            <consortium name="Pathogen Informatics"/>
            <person name="Doyle S."/>
        </authorList>
    </citation>
    <scope>NUCLEOTIDE SEQUENCE [LARGE SCALE GENOMIC DNA]</scope>
    <source>
        <strain evidence="5 7">NCTC11159</strain>
    </source>
</reference>
<gene>
    <name evidence="5" type="primary">tlyA</name>
    <name evidence="6" type="ORF">EV682_107158</name>
    <name evidence="5" type="ORF">NCTC11159_03450</name>
</gene>
<dbReference type="InterPro" id="IPR036986">
    <property type="entry name" value="S4_RNA-bd_sf"/>
</dbReference>
<dbReference type="RefSeq" id="WP_115228645.1">
    <property type="nucleotide sequence ID" value="NZ_CAWOLO010000007.1"/>
</dbReference>
<proteinExistence type="inferred from homology"/>
<dbReference type="Pfam" id="PF01728">
    <property type="entry name" value="FtsJ"/>
    <property type="match status" value="1"/>
</dbReference>
<keyword evidence="8" id="KW-1185">Reference proteome</keyword>
<dbReference type="GO" id="GO:0032259">
    <property type="term" value="P:methylation"/>
    <property type="evidence" value="ECO:0007669"/>
    <property type="project" value="UniProtKB-KW"/>
</dbReference>
<name>A0A377SS55_9NEIS</name>
<keyword evidence="5" id="KW-0808">Transferase</keyword>
<accession>A0A377SS55</accession>
<dbReference type="InterPro" id="IPR002877">
    <property type="entry name" value="RNA_MeTrfase_FtsJ_dom"/>
</dbReference>
<dbReference type="OrthoDB" id="9784736at2"/>
<evidence type="ECO:0000259" key="4">
    <source>
        <dbReference type="SMART" id="SM00363"/>
    </source>
</evidence>
<dbReference type="Gene3D" id="3.40.50.150">
    <property type="entry name" value="Vaccinia Virus protein VP39"/>
    <property type="match status" value="1"/>
</dbReference>
<evidence type="ECO:0000256" key="1">
    <source>
        <dbReference type="ARBA" id="ARBA00022884"/>
    </source>
</evidence>
<dbReference type="Gene3D" id="3.10.290.10">
    <property type="entry name" value="RNA-binding S4 domain"/>
    <property type="match status" value="1"/>
</dbReference>
<evidence type="ECO:0000313" key="5">
    <source>
        <dbReference type="EMBL" id="STR44904.1"/>
    </source>
</evidence>
<dbReference type="NCBIfam" id="TIGR00478">
    <property type="entry name" value="tly"/>
    <property type="match status" value="1"/>
</dbReference>
<evidence type="ECO:0000313" key="7">
    <source>
        <dbReference type="Proteomes" id="UP000255108"/>
    </source>
</evidence>